<evidence type="ECO:0000256" key="7">
    <source>
        <dbReference type="ARBA" id="ARBA00022679"/>
    </source>
</evidence>
<dbReference type="InterPro" id="IPR046348">
    <property type="entry name" value="SIS_dom_sf"/>
</dbReference>
<dbReference type="FunFam" id="3.60.20.10:FF:000006">
    <property type="entry name" value="Glutamine--fructose-6-phosphate aminotransferase [isomerizing]"/>
    <property type="match status" value="1"/>
</dbReference>
<feature type="domain" description="SIS" evidence="12">
    <location>
        <begin position="457"/>
        <end position="599"/>
    </location>
</feature>
<dbReference type="Proteomes" id="UP000027982">
    <property type="component" value="Chromosome"/>
</dbReference>
<dbReference type="InterPro" id="IPR005855">
    <property type="entry name" value="GFAT"/>
</dbReference>
<feature type="domain" description="SIS" evidence="12">
    <location>
        <begin position="281"/>
        <end position="425"/>
    </location>
</feature>
<dbReference type="eggNOG" id="COG0449">
    <property type="taxonomic scope" value="Bacteria"/>
</dbReference>
<dbReference type="GO" id="GO:0004360">
    <property type="term" value="F:glutamine-fructose-6-phosphate transaminase (isomerizing) activity"/>
    <property type="evidence" value="ECO:0007669"/>
    <property type="project" value="UniProtKB-UniRule"/>
</dbReference>
<feature type="initiator methionine" description="Removed" evidence="10">
    <location>
        <position position="1"/>
    </location>
</feature>
<dbReference type="RefSeq" id="WP_025229500.1">
    <property type="nucleotide sequence ID" value="NZ_CP007139.1"/>
</dbReference>
<dbReference type="GO" id="GO:0006487">
    <property type="term" value="P:protein N-linked glycosylation"/>
    <property type="evidence" value="ECO:0007669"/>
    <property type="project" value="TreeGrafter"/>
</dbReference>
<sequence length="609" mass="67332">MCGIAGYVGPRNAVEIVYDQLKRLEYRGYDSAGVAYLDNGHIEVVKRAGKLNELHKLLEQTPRKSELAIAHSRWATHGGPTDANAHPHYDAYERIAMIHNGIIENYLDLREELIAKGHKFRSQTDTEVAAHVIGEEYEKGVPIEEAVRKACLRLRGAYALVVISNVEQEKIVAARNASPLVLGVGEGENMLASDIPALLPYTREVVIMEEDCVATITRTSVSIVDLDGREQPVKPIHIDWDITSAERGGYEHFMLKEIHEQPQVIRQALAGRIDEKGRVRLEQVFNEHVWTEIDRVNIIACGTAYHAGLMGKHLFEKILRLPTDVYHSSEFRYGDPVLSPRSLAIFVSQSGETADTLAALRLCKQRRIRTLGVVNVIGSSIARECDKTIFTQAGPEISVASTKAYTAQVIVLSLLALYIAQVQEMPGVRVDEAVAELTKLAERAETCMELEEQMKGIADMYRNMPLCFFLGRGADAHVALEGALKLKEIAYIPTQESPAGEMKHGPLALVQPGVVAMFGATEPDLRDKVVSNMQEVKARGGTIIAVTTDDDTVTSRASDDVIRVPTCVYPFMSALLSIIPMQFFAYHVARLNGCEIDQPRNLAKSVTVE</sequence>
<dbReference type="Pfam" id="PF01380">
    <property type="entry name" value="SIS"/>
    <property type="match status" value="2"/>
</dbReference>
<evidence type="ECO:0000313" key="13">
    <source>
        <dbReference type="EMBL" id="AIE86543.1"/>
    </source>
</evidence>
<evidence type="ECO:0000256" key="9">
    <source>
        <dbReference type="ARBA" id="ARBA00022962"/>
    </source>
</evidence>
<name>A0A068NSR5_FIMGI</name>
<keyword evidence="6 10" id="KW-0032">Aminotransferase</keyword>
<accession>A0A068NSR5</accession>
<dbReference type="InterPro" id="IPR017932">
    <property type="entry name" value="GATase_2_dom"/>
</dbReference>
<evidence type="ECO:0000256" key="3">
    <source>
        <dbReference type="ARBA" id="ARBA00012916"/>
    </source>
</evidence>
<comment type="function">
    <text evidence="10">Catalyzes the first step in hexosamine metabolism, converting fructose-6P into glucosamine-6P using glutamine as a nitrogen source.</text>
</comment>
<comment type="subunit">
    <text evidence="10">Homodimer.</text>
</comment>
<dbReference type="NCBIfam" id="TIGR01135">
    <property type="entry name" value="glmS"/>
    <property type="match status" value="1"/>
</dbReference>
<protein>
    <recommendedName>
        <fullName evidence="4 10">Glutamine--fructose-6-phosphate aminotransferase [isomerizing]</fullName>
        <ecNumber evidence="3 10">2.6.1.16</ecNumber>
    </recommendedName>
    <alternativeName>
        <fullName evidence="10">D-fructose-6-phosphate amidotransferase</fullName>
    </alternativeName>
    <alternativeName>
        <fullName evidence="10">GFAT</fullName>
    </alternativeName>
    <alternativeName>
        <fullName evidence="10">Glucosamine-6-phosphate synthase</fullName>
    </alternativeName>
    <alternativeName>
        <fullName evidence="10">Hexosephosphate aminotransferase</fullName>
    </alternativeName>
    <alternativeName>
        <fullName evidence="10">L-glutamine--D-fructose-6-phosphate amidotransferase</fullName>
    </alternativeName>
</protein>
<keyword evidence="14" id="KW-1185">Reference proteome</keyword>
<organism evidence="13 14">
    <name type="scientific">Fimbriimonas ginsengisoli Gsoil 348</name>
    <dbReference type="NCBI Taxonomy" id="661478"/>
    <lineage>
        <taxon>Bacteria</taxon>
        <taxon>Bacillati</taxon>
        <taxon>Armatimonadota</taxon>
        <taxon>Fimbriimonadia</taxon>
        <taxon>Fimbriimonadales</taxon>
        <taxon>Fimbriimonadaceae</taxon>
        <taxon>Fimbriimonas</taxon>
    </lineage>
</organism>
<gene>
    <name evidence="10" type="primary">glmS</name>
    <name evidence="13" type="ORF">OP10G_3175</name>
</gene>
<evidence type="ECO:0000313" key="14">
    <source>
        <dbReference type="Proteomes" id="UP000027982"/>
    </source>
</evidence>
<dbReference type="CDD" id="cd00714">
    <property type="entry name" value="GFAT"/>
    <property type="match status" value="1"/>
</dbReference>
<dbReference type="PANTHER" id="PTHR10937:SF0">
    <property type="entry name" value="GLUTAMINE--FRUCTOSE-6-PHOSPHATE TRANSAMINASE (ISOMERIZING)"/>
    <property type="match status" value="1"/>
</dbReference>
<dbReference type="GO" id="GO:0097367">
    <property type="term" value="F:carbohydrate derivative binding"/>
    <property type="evidence" value="ECO:0007669"/>
    <property type="project" value="InterPro"/>
</dbReference>
<dbReference type="Pfam" id="PF13522">
    <property type="entry name" value="GATase_6"/>
    <property type="match status" value="1"/>
</dbReference>
<proteinExistence type="inferred from homology"/>
<dbReference type="HOGENOM" id="CLU_012520_5_2_0"/>
<dbReference type="InterPro" id="IPR035466">
    <property type="entry name" value="GlmS/AgaS_SIS"/>
</dbReference>
<evidence type="ECO:0000256" key="8">
    <source>
        <dbReference type="ARBA" id="ARBA00022737"/>
    </source>
</evidence>
<dbReference type="AlphaFoldDB" id="A0A068NSR5"/>
<dbReference type="FunFam" id="3.40.50.10490:FF:000001">
    <property type="entry name" value="Glutamine--fructose-6-phosphate aminotransferase [isomerizing]"/>
    <property type="match status" value="1"/>
</dbReference>
<dbReference type="SUPFAM" id="SSF53697">
    <property type="entry name" value="SIS domain"/>
    <property type="match status" value="1"/>
</dbReference>
<evidence type="ECO:0000256" key="6">
    <source>
        <dbReference type="ARBA" id="ARBA00022576"/>
    </source>
</evidence>
<dbReference type="InterPro" id="IPR035490">
    <property type="entry name" value="GlmS/FrlB_SIS"/>
</dbReference>
<dbReference type="OrthoDB" id="106547at2"/>
<evidence type="ECO:0000256" key="4">
    <source>
        <dbReference type="ARBA" id="ARBA00016090"/>
    </source>
</evidence>
<dbReference type="InterPro" id="IPR047084">
    <property type="entry name" value="GFAT_N"/>
</dbReference>
<keyword evidence="8" id="KW-0677">Repeat</keyword>
<feature type="domain" description="Glutamine amidotransferase type-2" evidence="11">
    <location>
        <begin position="2"/>
        <end position="219"/>
    </location>
</feature>
<dbReference type="EMBL" id="CP007139">
    <property type="protein sequence ID" value="AIE86543.1"/>
    <property type="molecule type" value="Genomic_DNA"/>
</dbReference>
<dbReference type="GO" id="GO:0005829">
    <property type="term" value="C:cytosol"/>
    <property type="evidence" value="ECO:0007669"/>
    <property type="project" value="TreeGrafter"/>
</dbReference>
<dbReference type="Gene3D" id="3.60.20.10">
    <property type="entry name" value="Glutamine Phosphoribosylpyrophosphate, subunit 1, domain 1"/>
    <property type="match status" value="1"/>
</dbReference>
<dbReference type="CDD" id="cd05008">
    <property type="entry name" value="SIS_GlmS_GlmD_1"/>
    <property type="match status" value="1"/>
</dbReference>
<evidence type="ECO:0000256" key="2">
    <source>
        <dbReference type="ARBA" id="ARBA00004496"/>
    </source>
</evidence>
<dbReference type="CDD" id="cd05009">
    <property type="entry name" value="SIS_GlmS_GlmD_2"/>
    <property type="match status" value="1"/>
</dbReference>
<evidence type="ECO:0000256" key="10">
    <source>
        <dbReference type="HAMAP-Rule" id="MF_00164"/>
    </source>
</evidence>
<keyword evidence="7 10" id="KW-0808">Transferase</keyword>
<evidence type="ECO:0000259" key="11">
    <source>
        <dbReference type="PROSITE" id="PS51278"/>
    </source>
</evidence>
<dbReference type="SUPFAM" id="SSF56235">
    <property type="entry name" value="N-terminal nucleophile aminohydrolases (Ntn hydrolases)"/>
    <property type="match status" value="1"/>
</dbReference>
<dbReference type="HAMAP" id="MF_00164">
    <property type="entry name" value="GlmS"/>
    <property type="match status" value="1"/>
</dbReference>
<keyword evidence="9" id="KW-0315">Glutamine amidotransferase</keyword>
<dbReference type="PROSITE" id="PS51464">
    <property type="entry name" value="SIS"/>
    <property type="match status" value="2"/>
</dbReference>
<dbReference type="NCBIfam" id="NF001484">
    <property type="entry name" value="PRK00331.1"/>
    <property type="match status" value="1"/>
</dbReference>
<evidence type="ECO:0000259" key="12">
    <source>
        <dbReference type="PROSITE" id="PS51464"/>
    </source>
</evidence>
<feature type="active site" description="For Fru-6P isomerization activity" evidence="10">
    <location>
        <position position="604"/>
    </location>
</feature>
<comment type="catalytic activity">
    <reaction evidence="1 10">
        <text>D-fructose 6-phosphate + L-glutamine = D-glucosamine 6-phosphate + L-glutamate</text>
        <dbReference type="Rhea" id="RHEA:13237"/>
        <dbReference type="ChEBI" id="CHEBI:29985"/>
        <dbReference type="ChEBI" id="CHEBI:58359"/>
        <dbReference type="ChEBI" id="CHEBI:58725"/>
        <dbReference type="ChEBI" id="CHEBI:61527"/>
        <dbReference type="EC" id="2.6.1.16"/>
    </reaction>
</comment>
<dbReference type="KEGG" id="fgi:OP10G_3175"/>
<dbReference type="Gene3D" id="3.40.50.10490">
    <property type="entry name" value="Glucose-6-phosphate isomerase like protein, domain 1"/>
    <property type="match status" value="2"/>
</dbReference>
<comment type="subcellular location">
    <subcellularLocation>
        <location evidence="2 10">Cytoplasm</location>
    </subcellularLocation>
</comment>
<evidence type="ECO:0000256" key="1">
    <source>
        <dbReference type="ARBA" id="ARBA00001031"/>
    </source>
</evidence>
<keyword evidence="5 10" id="KW-0963">Cytoplasm</keyword>
<dbReference type="GO" id="GO:0006002">
    <property type="term" value="P:fructose 6-phosphate metabolic process"/>
    <property type="evidence" value="ECO:0007669"/>
    <property type="project" value="TreeGrafter"/>
</dbReference>
<feature type="active site" description="Nucleophile; for GATase activity" evidence="10">
    <location>
        <position position="2"/>
    </location>
</feature>
<dbReference type="InterPro" id="IPR001347">
    <property type="entry name" value="SIS_dom"/>
</dbReference>
<dbReference type="PANTHER" id="PTHR10937">
    <property type="entry name" value="GLUCOSAMINE--FRUCTOSE-6-PHOSPHATE AMINOTRANSFERASE, ISOMERIZING"/>
    <property type="match status" value="1"/>
</dbReference>
<dbReference type="InterPro" id="IPR029055">
    <property type="entry name" value="Ntn_hydrolases_N"/>
</dbReference>
<dbReference type="GO" id="GO:0006047">
    <property type="term" value="P:UDP-N-acetylglucosamine metabolic process"/>
    <property type="evidence" value="ECO:0007669"/>
    <property type="project" value="TreeGrafter"/>
</dbReference>
<reference evidence="13 14" key="1">
    <citation type="journal article" date="2014" name="PLoS ONE">
        <title>The first complete genome sequence of the class fimbriimonadia in the phylum armatimonadetes.</title>
        <authorList>
            <person name="Hu Z.Y."/>
            <person name="Wang Y.Z."/>
            <person name="Im W.T."/>
            <person name="Wang S.Y."/>
            <person name="Zhao G.P."/>
            <person name="Zheng H.J."/>
            <person name="Quan Z.X."/>
        </authorList>
    </citation>
    <scope>NUCLEOTIDE SEQUENCE [LARGE SCALE GENOMIC DNA]</scope>
    <source>
        <strain evidence="13">Gsoil 348</strain>
    </source>
</reference>
<dbReference type="PROSITE" id="PS51278">
    <property type="entry name" value="GATASE_TYPE_2"/>
    <property type="match status" value="1"/>
</dbReference>
<evidence type="ECO:0000256" key="5">
    <source>
        <dbReference type="ARBA" id="ARBA00022490"/>
    </source>
</evidence>
<dbReference type="GO" id="GO:0005975">
    <property type="term" value="P:carbohydrate metabolic process"/>
    <property type="evidence" value="ECO:0007669"/>
    <property type="project" value="UniProtKB-UniRule"/>
</dbReference>
<dbReference type="EC" id="2.6.1.16" evidence="3 10"/>
<dbReference type="STRING" id="661478.OP10G_3175"/>